<dbReference type="GO" id="GO:0008270">
    <property type="term" value="F:zinc ion binding"/>
    <property type="evidence" value="ECO:0007669"/>
    <property type="project" value="TreeGrafter"/>
</dbReference>
<dbReference type="PANTHER" id="PTHR33202">
    <property type="entry name" value="ZINC UPTAKE REGULATION PROTEIN"/>
    <property type="match status" value="1"/>
</dbReference>
<dbReference type="OrthoDB" id="8659436at2"/>
<dbReference type="GO" id="GO:0003700">
    <property type="term" value="F:DNA-binding transcription factor activity"/>
    <property type="evidence" value="ECO:0007669"/>
    <property type="project" value="InterPro"/>
</dbReference>
<accession>A0A261S0E7</accession>
<sequence length="152" mass="16843">MKVLEPISDASVLSRLLAAGLKATAARVAVLRAMQRAPDRWISSEGLYRECIDDEERVSIGNLYRILNELARHGLLMRETDDNGKRFYRVRPASGSDPALHRVECETGEAFGFVDDGLREHLARVLRDRGLLLTEGPITVRVPCVKGASLTS</sequence>
<dbReference type="EMBL" id="NEVM01000005">
    <property type="protein sequence ID" value="OZI30818.1"/>
    <property type="molecule type" value="Genomic_DNA"/>
</dbReference>
<comment type="caution">
    <text evidence="1">The sequence shown here is derived from an EMBL/GenBank/DDBJ whole genome shotgun (WGS) entry which is preliminary data.</text>
</comment>
<dbReference type="PANTHER" id="PTHR33202:SF7">
    <property type="entry name" value="FERRIC UPTAKE REGULATION PROTEIN"/>
    <property type="match status" value="1"/>
</dbReference>
<proteinExistence type="predicted"/>
<keyword evidence="2" id="KW-1185">Reference proteome</keyword>
<dbReference type="GO" id="GO:1900376">
    <property type="term" value="P:regulation of secondary metabolite biosynthetic process"/>
    <property type="evidence" value="ECO:0007669"/>
    <property type="project" value="TreeGrafter"/>
</dbReference>
<evidence type="ECO:0000313" key="1">
    <source>
        <dbReference type="EMBL" id="OZI30818.1"/>
    </source>
</evidence>
<dbReference type="GO" id="GO:0000976">
    <property type="term" value="F:transcription cis-regulatory region binding"/>
    <property type="evidence" value="ECO:0007669"/>
    <property type="project" value="TreeGrafter"/>
</dbReference>
<dbReference type="InterPro" id="IPR002481">
    <property type="entry name" value="FUR"/>
</dbReference>
<dbReference type="SUPFAM" id="SSF46785">
    <property type="entry name" value="Winged helix' DNA-binding domain"/>
    <property type="match status" value="1"/>
</dbReference>
<name>A0A261S0E7_9BORD</name>
<reference evidence="2" key="1">
    <citation type="submission" date="2017-05" db="EMBL/GenBank/DDBJ databases">
        <title>Complete and WGS of Bordetella genogroups.</title>
        <authorList>
            <person name="Spilker T."/>
            <person name="Lipuma J."/>
        </authorList>
    </citation>
    <scope>NUCLEOTIDE SEQUENCE [LARGE SCALE GENOMIC DNA]</scope>
    <source>
        <strain evidence="2">AU16122</strain>
    </source>
</reference>
<dbReference type="Proteomes" id="UP000216020">
    <property type="component" value="Unassembled WGS sequence"/>
</dbReference>
<dbReference type="InterPro" id="IPR036390">
    <property type="entry name" value="WH_DNA-bd_sf"/>
</dbReference>
<protein>
    <submittedName>
        <fullName evidence="1">Uncharacterized protein</fullName>
    </submittedName>
</protein>
<organism evidence="1 2">
    <name type="scientific">Bordetella genomosp. 10</name>
    <dbReference type="NCBI Taxonomy" id="1416804"/>
    <lineage>
        <taxon>Bacteria</taxon>
        <taxon>Pseudomonadati</taxon>
        <taxon>Pseudomonadota</taxon>
        <taxon>Betaproteobacteria</taxon>
        <taxon>Burkholderiales</taxon>
        <taxon>Alcaligenaceae</taxon>
        <taxon>Bordetella</taxon>
    </lineage>
</organism>
<dbReference type="AlphaFoldDB" id="A0A261S0E7"/>
<dbReference type="Pfam" id="PF01475">
    <property type="entry name" value="FUR"/>
    <property type="match status" value="1"/>
</dbReference>
<gene>
    <name evidence="1" type="ORF">CAL29_22835</name>
</gene>
<dbReference type="RefSeq" id="WP_094855241.1">
    <property type="nucleotide sequence ID" value="NZ_NEVM01000005.1"/>
</dbReference>
<dbReference type="Gene3D" id="1.10.10.10">
    <property type="entry name" value="Winged helix-like DNA-binding domain superfamily/Winged helix DNA-binding domain"/>
    <property type="match status" value="1"/>
</dbReference>
<dbReference type="InterPro" id="IPR036388">
    <property type="entry name" value="WH-like_DNA-bd_sf"/>
</dbReference>
<evidence type="ECO:0000313" key="2">
    <source>
        <dbReference type="Proteomes" id="UP000216020"/>
    </source>
</evidence>
<dbReference type="GO" id="GO:0045892">
    <property type="term" value="P:negative regulation of DNA-templated transcription"/>
    <property type="evidence" value="ECO:0007669"/>
    <property type="project" value="TreeGrafter"/>
</dbReference>